<dbReference type="Pfam" id="PF01061">
    <property type="entry name" value="ABC2_membrane"/>
    <property type="match status" value="1"/>
</dbReference>
<comment type="subcellular location">
    <subcellularLocation>
        <location evidence="1">Membrane</location>
        <topology evidence="1">Multi-pass membrane protein</topology>
    </subcellularLocation>
</comment>
<gene>
    <name evidence="7" type="ORF">MNBD_UNCLBAC01-2158</name>
</gene>
<dbReference type="GO" id="GO:0140359">
    <property type="term" value="F:ABC-type transporter activity"/>
    <property type="evidence" value="ECO:0007669"/>
    <property type="project" value="InterPro"/>
</dbReference>
<dbReference type="InterPro" id="IPR052522">
    <property type="entry name" value="ABC-2_transport_permease"/>
</dbReference>
<organism evidence="7">
    <name type="scientific">hydrothermal vent metagenome</name>
    <dbReference type="NCBI Taxonomy" id="652676"/>
    <lineage>
        <taxon>unclassified sequences</taxon>
        <taxon>metagenomes</taxon>
        <taxon>ecological metagenomes</taxon>
    </lineage>
</organism>
<feature type="transmembrane region" description="Helical" evidence="5">
    <location>
        <begin position="140"/>
        <end position="163"/>
    </location>
</feature>
<feature type="transmembrane region" description="Helical" evidence="5">
    <location>
        <begin position="175"/>
        <end position="194"/>
    </location>
</feature>
<keyword evidence="2 5" id="KW-0812">Transmembrane</keyword>
<reference evidence="7" key="1">
    <citation type="submission" date="2018-06" db="EMBL/GenBank/DDBJ databases">
        <authorList>
            <person name="Zhirakovskaya E."/>
        </authorList>
    </citation>
    <scope>NUCLEOTIDE SEQUENCE</scope>
</reference>
<name>A0A3B1E1H6_9ZZZZ</name>
<keyword evidence="4 5" id="KW-0472">Membrane</keyword>
<evidence type="ECO:0000313" key="7">
    <source>
        <dbReference type="EMBL" id="VAX35547.1"/>
    </source>
</evidence>
<feature type="domain" description="ABC transmembrane type-2" evidence="6">
    <location>
        <begin position="21"/>
        <end position="251"/>
    </location>
</feature>
<dbReference type="InterPro" id="IPR047817">
    <property type="entry name" value="ABC2_TM_bact-type"/>
</dbReference>
<dbReference type="InterPro" id="IPR013525">
    <property type="entry name" value="ABC2_TM"/>
</dbReference>
<sequence>MITNPIGVIALSKREILRFLSAAGQTIFPPLVTSLLFMYIFGVAIGSRIDFSETGLSYLEFIIPGLMTMHLISSSYENTSASLFIARWHNHIQEVLLSPLSYFEMVLGLLAGSLLRGTIVCLGVYGISQFFYPLTIVHPWILLYFIFTISIIFACAGMIAALWAEDFGMLNVWNIYMIVPLVLMGGVFHPVGMLPQLVQDISRFNPMFYLVNGIRYSVTNISDVSVILCAVVSFTAALVLFFLTVHLFKIGYKLRT</sequence>
<evidence type="ECO:0000256" key="3">
    <source>
        <dbReference type="ARBA" id="ARBA00022989"/>
    </source>
</evidence>
<dbReference type="PANTHER" id="PTHR43332:SF1">
    <property type="entry name" value="TRANSPORT PERMEASE PROTEIN"/>
    <property type="match status" value="1"/>
</dbReference>
<dbReference type="PIRSF" id="PIRSF006648">
    <property type="entry name" value="DrrB"/>
    <property type="match status" value="1"/>
</dbReference>
<feature type="transmembrane region" description="Helical" evidence="5">
    <location>
        <begin position="27"/>
        <end position="46"/>
    </location>
</feature>
<dbReference type="GO" id="GO:0043190">
    <property type="term" value="C:ATP-binding cassette (ABC) transporter complex"/>
    <property type="evidence" value="ECO:0007669"/>
    <property type="project" value="InterPro"/>
</dbReference>
<protein>
    <recommendedName>
        <fullName evidence="6">ABC transmembrane type-2 domain-containing protein</fullName>
    </recommendedName>
</protein>
<evidence type="ECO:0000256" key="2">
    <source>
        <dbReference type="ARBA" id="ARBA00022692"/>
    </source>
</evidence>
<feature type="transmembrane region" description="Helical" evidence="5">
    <location>
        <begin position="105"/>
        <end position="128"/>
    </location>
</feature>
<dbReference type="PANTHER" id="PTHR43332">
    <property type="entry name" value="INNER MEMBRANE TRANSPORT PERMEASE YADH-RELATED"/>
    <property type="match status" value="1"/>
</dbReference>
<proteinExistence type="predicted"/>
<dbReference type="InterPro" id="IPR000412">
    <property type="entry name" value="ABC_2_transport"/>
</dbReference>
<evidence type="ECO:0000256" key="1">
    <source>
        <dbReference type="ARBA" id="ARBA00004141"/>
    </source>
</evidence>
<evidence type="ECO:0000256" key="4">
    <source>
        <dbReference type="ARBA" id="ARBA00023136"/>
    </source>
</evidence>
<evidence type="ECO:0000256" key="5">
    <source>
        <dbReference type="SAM" id="Phobius"/>
    </source>
</evidence>
<feature type="transmembrane region" description="Helical" evidence="5">
    <location>
        <begin position="224"/>
        <end position="248"/>
    </location>
</feature>
<accession>A0A3B1E1H6</accession>
<keyword evidence="3 5" id="KW-1133">Transmembrane helix</keyword>
<evidence type="ECO:0000259" key="6">
    <source>
        <dbReference type="PROSITE" id="PS51012"/>
    </source>
</evidence>
<dbReference type="PROSITE" id="PS51012">
    <property type="entry name" value="ABC_TM2"/>
    <property type="match status" value="1"/>
</dbReference>
<dbReference type="AlphaFoldDB" id="A0A3B1E1H6"/>
<dbReference type="EMBL" id="UOGJ01000064">
    <property type="protein sequence ID" value="VAX35547.1"/>
    <property type="molecule type" value="Genomic_DNA"/>
</dbReference>